<keyword evidence="3 9" id="KW-0597">Phosphoprotein</keyword>
<dbReference type="GO" id="GO:0000156">
    <property type="term" value="F:phosphorelay response regulator activity"/>
    <property type="evidence" value="ECO:0007669"/>
    <property type="project" value="TreeGrafter"/>
</dbReference>
<evidence type="ECO:0000256" key="7">
    <source>
        <dbReference type="ARBA" id="ARBA00023159"/>
    </source>
</evidence>
<dbReference type="Pfam" id="PF20714">
    <property type="entry name" value="HTH_64"/>
    <property type="match status" value="1"/>
</dbReference>
<dbReference type="InterPro" id="IPR051271">
    <property type="entry name" value="2C-system_Tx_regulators"/>
</dbReference>
<dbReference type="CDD" id="cd19925">
    <property type="entry name" value="REC_citrate_TCS"/>
    <property type="match status" value="1"/>
</dbReference>
<dbReference type="PIRSF" id="PIRSF006171">
    <property type="entry name" value="RR_citrat_malat"/>
    <property type="match status" value="1"/>
</dbReference>
<keyword evidence="8" id="KW-0804">Transcription</keyword>
<keyword evidence="4" id="KW-0902">Two-component regulatory system</keyword>
<dbReference type="InterPro" id="IPR048714">
    <property type="entry name" value="DpiA-like_HTH"/>
</dbReference>
<dbReference type="SMART" id="SM00448">
    <property type="entry name" value="REC"/>
    <property type="match status" value="1"/>
</dbReference>
<organism evidence="11 12">
    <name type="scientific">Salicibibacter kimchii</name>
    <dbReference type="NCBI Taxonomy" id="2099786"/>
    <lineage>
        <taxon>Bacteria</taxon>
        <taxon>Bacillati</taxon>
        <taxon>Bacillota</taxon>
        <taxon>Bacilli</taxon>
        <taxon>Bacillales</taxon>
        <taxon>Bacillaceae</taxon>
        <taxon>Salicibibacter</taxon>
    </lineage>
</organism>
<dbReference type="RefSeq" id="WP_114371834.1">
    <property type="nucleotide sequence ID" value="NZ_CP031092.1"/>
</dbReference>
<feature type="modified residue" description="4-aspartylphosphate" evidence="9">
    <location>
        <position position="59"/>
    </location>
</feature>
<protein>
    <submittedName>
        <fullName evidence="11">Response regulator</fullName>
    </submittedName>
</protein>
<accession>A0A345BXM8</accession>
<dbReference type="EMBL" id="CP031092">
    <property type="protein sequence ID" value="AXF55709.1"/>
    <property type="molecule type" value="Genomic_DNA"/>
</dbReference>
<feature type="domain" description="Response regulatory" evidence="10">
    <location>
        <begin position="6"/>
        <end position="124"/>
    </location>
</feature>
<sequence>MSDTYNVLIVEDDFRVADINHQFINKMEGFKVVGVAKTGEETLNLLNKGKKLPDLILLDVYIPDVQGLELLWKIRNYYHEVDVILMTAAKEVPTIEEALRAGAFDYIVKPIEFERFEWTLKRYLERRRILAGNGEMEQADIDRLIGAADSGKAETDDDGLPKGIDKITLNNIKGILEMSKDQGITASKLGEKIGASRSTARRYLEYLVSVNEAKTELKYGDVGRPERRYVFD</sequence>
<dbReference type="InterPro" id="IPR024187">
    <property type="entry name" value="Sig_transdc_resp-reg_cit/mal"/>
</dbReference>
<dbReference type="AlphaFoldDB" id="A0A345BXM8"/>
<evidence type="ECO:0000256" key="4">
    <source>
        <dbReference type="ARBA" id="ARBA00023012"/>
    </source>
</evidence>
<evidence type="ECO:0000313" key="12">
    <source>
        <dbReference type="Proteomes" id="UP000252100"/>
    </source>
</evidence>
<gene>
    <name evidence="11" type="ORF">DT065_06510</name>
</gene>
<dbReference type="InterPro" id="IPR001789">
    <property type="entry name" value="Sig_transdc_resp-reg_receiver"/>
</dbReference>
<dbReference type="SUPFAM" id="SSF52172">
    <property type="entry name" value="CheY-like"/>
    <property type="match status" value="1"/>
</dbReference>
<dbReference type="OrthoDB" id="9759232at2"/>
<evidence type="ECO:0000256" key="2">
    <source>
        <dbReference type="ARBA" id="ARBA00022490"/>
    </source>
</evidence>
<keyword evidence="6" id="KW-0238">DNA-binding</keyword>
<keyword evidence="2" id="KW-0963">Cytoplasm</keyword>
<keyword evidence="12" id="KW-1185">Reference proteome</keyword>
<proteinExistence type="predicted"/>
<dbReference type="GO" id="GO:0003677">
    <property type="term" value="F:DNA binding"/>
    <property type="evidence" value="ECO:0007669"/>
    <property type="project" value="UniProtKB-KW"/>
</dbReference>
<dbReference type="KEGG" id="rue:DT065_06510"/>
<evidence type="ECO:0000313" key="11">
    <source>
        <dbReference type="EMBL" id="AXF55709.1"/>
    </source>
</evidence>
<dbReference type="Proteomes" id="UP000252100">
    <property type="component" value="Chromosome"/>
</dbReference>
<evidence type="ECO:0000256" key="8">
    <source>
        <dbReference type="ARBA" id="ARBA00023163"/>
    </source>
</evidence>
<evidence type="ECO:0000256" key="5">
    <source>
        <dbReference type="ARBA" id="ARBA00023015"/>
    </source>
</evidence>
<dbReference type="Gene3D" id="3.40.50.2300">
    <property type="match status" value="1"/>
</dbReference>
<evidence type="ECO:0000259" key="10">
    <source>
        <dbReference type="PROSITE" id="PS50110"/>
    </source>
</evidence>
<keyword evidence="7" id="KW-0010">Activator</keyword>
<dbReference type="GO" id="GO:0003700">
    <property type="term" value="F:DNA-binding transcription factor activity"/>
    <property type="evidence" value="ECO:0007669"/>
    <property type="project" value="InterPro"/>
</dbReference>
<dbReference type="Pfam" id="PF00072">
    <property type="entry name" value="Response_reg"/>
    <property type="match status" value="1"/>
</dbReference>
<reference evidence="11 12" key="1">
    <citation type="journal article" date="2018" name="J. Microbiol.">
        <title>Salicibibacter kimchii gen. nov., sp. nov., a moderately halophilic and alkalitolerant bacterium in the family Bacillaceae, isolated from kimchi.</title>
        <authorList>
            <person name="Jang J.Y."/>
            <person name="Oh Y.J."/>
            <person name="Lim S.K."/>
            <person name="Park H.K."/>
            <person name="Lee C."/>
            <person name="Kim J.Y."/>
            <person name="Lee M.A."/>
            <person name="Choi H.J."/>
        </authorList>
    </citation>
    <scope>NUCLEOTIDE SEQUENCE [LARGE SCALE GENOMIC DNA]</scope>
    <source>
        <strain evidence="11 12">NKC1-1</strain>
    </source>
</reference>
<comment type="subcellular location">
    <subcellularLocation>
        <location evidence="1">Cytoplasm</location>
    </subcellularLocation>
</comment>
<dbReference type="GO" id="GO:0005737">
    <property type="term" value="C:cytoplasm"/>
    <property type="evidence" value="ECO:0007669"/>
    <property type="project" value="UniProtKB-SubCell"/>
</dbReference>
<evidence type="ECO:0000256" key="1">
    <source>
        <dbReference type="ARBA" id="ARBA00004496"/>
    </source>
</evidence>
<evidence type="ECO:0000256" key="9">
    <source>
        <dbReference type="PROSITE-ProRule" id="PRU00169"/>
    </source>
</evidence>
<evidence type="ECO:0000256" key="6">
    <source>
        <dbReference type="ARBA" id="ARBA00023125"/>
    </source>
</evidence>
<dbReference type="PROSITE" id="PS50110">
    <property type="entry name" value="RESPONSE_REGULATORY"/>
    <property type="match status" value="1"/>
</dbReference>
<keyword evidence="5" id="KW-0805">Transcription regulation</keyword>
<name>A0A345BXM8_9BACI</name>
<evidence type="ECO:0000256" key="3">
    <source>
        <dbReference type="ARBA" id="ARBA00022553"/>
    </source>
</evidence>
<dbReference type="InterPro" id="IPR011006">
    <property type="entry name" value="CheY-like_superfamily"/>
</dbReference>
<dbReference type="PANTHER" id="PTHR45526:SF6">
    <property type="entry name" value="TRANSCRIPTIONAL REGULATORY PROTEIN CITT"/>
    <property type="match status" value="1"/>
</dbReference>
<dbReference type="PANTHER" id="PTHR45526">
    <property type="entry name" value="TRANSCRIPTIONAL REGULATORY PROTEIN DPIA"/>
    <property type="match status" value="1"/>
</dbReference>